<evidence type="ECO:0000313" key="2">
    <source>
        <dbReference type="EMBL" id="KAK4097776.1"/>
    </source>
</evidence>
<dbReference type="AlphaFoldDB" id="A0AAN6PVD7"/>
<evidence type="ECO:0000313" key="3">
    <source>
        <dbReference type="Proteomes" id="UP001305647"/>
    </source>
</evidence>
<reference evidence="2" key="1">
    <citation type="journal article" date="2023" name="Mol. Phylogenet. Evol.">
        <title>Genome-scale phylogeny and comparative genomics of the fungal order Sordariales.</title>
        <authorList>
            <person name="Hensen N."/>
            <person name="Bonometti L."/>
            <person name="Westerberg I."/>
            <person name="Brannstrom I.O."/>
            <person name="Guillou S."/>
            <person name="Cros-Aarteil S."/>
            <person name="Calhoun S."/>
            <person name="Haridas S."/>
            <person name="Kuo A."/>
            <person name="Mondo S."/>
            <person name="Pangilinan J."/>
            <person name="Riley R."/>
            <person name="LaButti K."/>
            <person name="Andreopoulos B."/>
            <person name="Lipzen A."/>
            <person name="Chen C."/>
            <person name="Yan M."/>
            <person name="Daum C."/>
            <person name="Ng V."/>
            <person name="Clum A."/>
            <person name="Steindorff A."/>
            <person name="Ohm R.A."/>
            <person name="Martin F."/>
            <person name="Silar P."/>
            <person name="Natvig D.O."/>
            <person name="Lalanne C."/>
            <person name="Gautier V."/>
            <person name="Ament-Velasquez S.L."/>
            <person name="Kruys A."/>
            <person name="Hutchinson M.I."/>
            <person name="Powell A.J."/>
            <person name="Barry K."/>
            <person name="Miller A.N."/>
            <person name="Grigoriev I.V."/>
            <person name="Debuchy R."/>
            <person name="Gladieux P."/>
            <person name="Hiltunen Thoren M."/>
            <person name="Johannesson H."/>
        </authorList>
    </citation>
    <scope>NUCLEOTIDE SEQUENCE</scope>
    <source>
        <strain evidence="2">CBS 757.83</strain>
    </source>
</reference>
<protein>
    <submittedName>
        <fullName evidence="2">Uncharacterized protein</fullName>
    </submittedName>
</protein>
<accession>A0AAN6PVD7</accession>
<dbReference type="EMBL" id="MU863668">
    <property type="protein sequence ID" value="KAK4097776.1"/>
    <property type="molecule type" value="Genomic_DNA"/>
</dbReference>
<proteinExistence type="predicted"/>
<gene>
    <name evidence="2" type="ORF">N658DRAFT_500090</name>
</gene>
<sequence>MSVSLLEKIAHDLDKIGEELWDVDGPDDALDRIFQKLSSLKTQVGVQKSLQATANLLRQQPVGKALPKQRATGVKHLIRFVFRKESRGGARHKQLRAWDCNALKFLGLSYSIEEIVKMKDTEFELLRTRGPEFFRRRELSRLLYRPDVDKAVDAMVEDPDDDGSYDKFMQGTQQGTLKQARR</sequence>
<organism evidence="2 3">
    <name type="scientific">Parathielavia hyrcaniae</name>
    <dbReference type="NCBI Taxonomy" id="113614"/>
    <lineage>
        <taxon>Eukaryota</taxon>
        <taxon>Fungi</taxon>
        <taxon>Dikarya</taxon>
        <taxon>Ascomycota</taxon>
        <taxon>Pezizomycotina</taxon>
        <taxon>Sordariomycetes</taxon>
        <taxon>Sordariomycetidae</taxon>
        <taxon>Sordariales</taxon>
        <taxon>Chaetomiaceae</taxon>
        <taxon>Parathielavia</taxon>
    </lineage>
</organism>
<dbReference type="Proteomes" id="UP001305647">
    <property type="component" value="Unassembled WGS sequence"/>
</dbReference>
<reference evidence="2" key="2">
    <citation type="submission" date="2023-05" db="EMBL/GenBank/DDBJ databases">
        <authorList>
            <consortium name="Lawrence Berkeley National Laboratory"/>
            <person name="Steindorff A."/>
            <person name="Hensen N."/>
            <person name="Bonometti L."/>
            <person name="Westerberg I."/>
            <person name="Brannstrom I.O."/>
            <person name="Guillou S."/>
            <person name="Cros-Aarteil S."/>
            <person name="Calhoun S."/>
            <person name="Haridas S."/>
            <person name="Kuo A."/>
            <person name="Mondo S."/>
            <person name="Pangilinan J."/>
            <person name="Riley R."/>
            <person name="Labutti K."/>
            <person name="Andreopoulos B."/>
            <person name="Lipzen A."/>
            <person name="Chen C."/>
            <person name="Yanf M."/>
            <person name="Daum C."/>
            <person name="Ng V."/>
            <person name="Clum A."/>
            <person name="Ohm R."/>
            <person name="Martin F."/>
            <person name="Silar P."/>
            <person name="Natvig D."/>
            <person name="Lalanne C."/>
            <person name="Gautier V."/>
            <person name="Ament-Velasquez S.L."/>
            <person name="Kruys A."/>
            <person name="Hutchinson M.I."/>
            <person name="Powell A.J."/>
            <person name="Barry K."/>
            <person name="Miller A.N."/>
            <person name="Grigoriev I.V."/>
            <person name="Debuchy R."/>
            <person name="Gladieux P."/>
            <person name="Thoren M.H."/>
            <person name="Johannesson H."/>
        </authorList>
    </citation>
    <scope>NUCLEOTIDE SEQUENCE</scope>
    <source>
        <strain evidence="2">CBS 757.83</strain>
    </source>
</reference>
<name>A0AAN6PVD7_9PEZI</name>
<evidence type="ECO:0000256" key="1">
    <source>
        <dbReference type="SAM" id="MobiDB-lite"/>
    </source>
</evidence>
<feature type="compositionally biased region" description="Polar residues" evidence="1">
    <location>
        <begin position="170"/>
        <end position="182"/>
    </location>
</feature>
<keyword evidence="3" id="KW-1185">Reference proteome</keyword>
<feature type="region of interest" description="Disordered" evidence="1">
    <location>
        <begin position="155"/>
        <end position="182"/>
    </location>
</feature>
<comment type="caution">
    <text evidence="2">The sequence shown here is derived from an EMBL/GenBank/DDBJ whole genome shotgun (WGS) entry which is preliminary data.</text>
</comment>